<dbReference type="AlphaFoldDB" id="A0A219ANT5"/>
<feature type="region of interest" description="Disordered" evidence="1">
    <location>
        <begin position="1"/>
        <end position="27"/>
    </location>
</feature>
<organism evidence="2 3">
    <name type="scientific">Pochonia chlamydosporia 170</name>
    <dbReference type="NCBI Taxonomy" id="1380566"/>
    <lineage>
        <taxon>Eukaryota</taxon>
        <taxon>Fungi</taxon>
        <taxon>Dikarya</taxon>
        <taxon>Ascomycota</taxon>
        <taxon>Pezizomycotina</taxon>
        <taxon>Sordariomycetes</taxon>
        <taxon>Hypocreomycetidae</taxon>
        <taxon>Hypocreales</taxon>
        <taxon>Clavicipitaceae</taxon>
        <taxon>Pochonia</taxon>
    </lineage>
</organism>
<evidence type="ECO:0000313" key="2">
    <source>
        <dbReference type="EMBL" id="OWT42486.1"/>
    </source>
</evidence>
<evidence type="ECO:0000313" key="3">
    <source>
        <dbReference type="Proteomes" id="UP000078397"/>
    </source>
</evidence>
<accession>A0A219ANT5</accession>
<feature type="compositionally biased region" description="Polar residues" evidence="1">
    <location>
        <begin position="1"/>
        <end position="12"/>
    </location>
</feature>
<keyword evidence="3" id="KW-1185">Reference proteome</keyword>
<dbReference type="GeneID" id="33937188"/>
<proteinExistence type="predicted"/>
<dbReference type="Proteomes" id="UP000078397">
    <property type="component" value="Unassembled WGS sequence"/>
</dbReference>
<comment type="caution">
    <text evidence="2">The sequence shown here is derived from an EMBL/GenBank/DDBJ whole genome shotgun (WGS) entry which is preliminary data.</text>
</comment>
<dbReference type="EMBL" id="LSBJ02000015">
    <property type="protein sequence ID" value="OWT42486.1"/>
    <property type="molecule type" value="Genomic_DNA"/>
</dbReference>
<dbReference type="RefSeq" id="XP_022285000.1">
    <property type="nucleotide sequence ID" value="XM_022430016.1"/>
</dbReference>
<sequence>MCKTGSLNSASSAEGVHQNQNHEEEPRIRLLQLSEQAIEKQNSVNQLTTLHRQTQQETQRLDEERQRLGSAVDELTVNKSQLMEEEQAKAVSLAAAESEGFYLLCKEAVSWLSLM</sequence>
<gene>
    <name evidence="2" type="ORF">VFPPC_18399</name>
</gene>
<dbReference type="KEGG" id="pchm:VFPPC_18399"/>
<reference evidence="2 3" key="1">
    <citation type="journal article" date="2016" name="PLoS Pathog.">
        <title>Biosynthesis of antibiotic leucinostatins in bio-control fungus Purpureocillium lilacinum and their inhibition on phytophthora revealed by genome mining.</title>
        <authorList>
            <person name="Wang G."/>
            <person name="Liu Z."/>
            <person name="Lin R."/>
            <person name="Li E."/>
            <person name="Mao Z."/>
            <person name="Ling J."/>
            <person name="Yang Y."/>
            <person name="Yin W.B."/>
            <person name="Xie B."/>
        </authorList>
    </citation>
    <scope>NUCLEOTIDE SEQUENCE [LARGE SCALE GENOMIC DNA]</scope>
    <source>
        <strain evidence="2">170</strain>
    </source>
</reference>
<protein>
    <submittedName>
        <fullName evidence="2">Uncharacterized protein</fullName>
    </submittedName>
</protein>
<evidence type="ECO:0000256" key="1">
    <source>
        <dbReference type="SAM" id="MobiDB-lite"/>
    </source>
</evidence>
<name>A0A219ANT5_METCM</name>